<feature type="transmembrane region" description="Helical" evidence="8">
    <location>
        <begin position="356"/>
        <end position="378"/>
    </location>
</feature>
<evidence type="ECO:0000256" key="7">
    <source>
        <dbReference type="SAM" id="MobiDB-lite"/>
    </source>
</evidence>
<dbReference type="InterPro" id="IPR005524">
    <property type="entry name" value="DUF318"/>
</dbReference>
<organism evidence="9 10">
    <name type="scientific">Solidesulfovibrio aerotolerans</name>
    <dbReference type="NCBI Taxonomy" id="295255"/>
    <lineage>
        <taxon>Bacteria</taxon>
        <taxon>Pseudomonadati</taxon>
        <taxon>Thermodesulfobacteriota</taxon>
        <taxon>Desulfovibrionia</taxon>
        <taxon>Desulfovibrionales</taxon>
        <taxon>Desulfovibrionaceae</taxon>
        <taxon>Solidesulfovibrio</taxon>
    </lineage>
</organism>
<keyword evidence="5 8" id="KW-1133">Transmembrane helix</keyword>
<evidence type="ECO:0000256" key="1">
    <source>
        <dbReference type="ARBA" id="ARBA00004651"/>
    </source>
</evidence>
<evidence type="ECO:0000313" key="10">
    <source>
        <dbReference type="Proteomes" id="UP000482487"/>
    </source>
</evidence>
<reference evidence="9 10" key="1">
    <citation type="submission" date="2020-01" db="EMBL/GenBank/DDBJ databases">
        <title>Genome sequence of Desulfovibrio aerotolerans DSM 16695(T).</title>
        <authorList>
            <person name="Karnachuk O."/>
            <person name="Avakyan M."/>
            <person name="Mardanov A."/>
            <person name="Kadnikov V."/>
            <person name="Ravin N."/>
        </authorList>
    </citation>
    <scope>NUCLEOTIDE SEQUENCE [LARGE SCALE GENOMIC DNA]</scope>
    <source>
        <strain evidence="9 10">DSM 16695</strain>
    </source>
</reference>
<dbReference type="RefSeq" id="WP_160957947.1">
    <property type="nucleotide sequence ID" value="NZ_WVUD01000001.1"/>
</dbReference>
<gene>
    <name evidence="9" type="ORF">GTA51_01105</name>
</gene>
<feature type="region of interest" description="Disordered" evidence="7">
    <location>
        <begin position="161"/>
        <end position="213"/>
    </location>
</feature>
<evidence type="ECO:0000313" key="9">
    <source>
        <dbReference type="EMBL" id="MYL81738.1"/>
    </source>
</evidence>
<keyword evidence="10" id="KW-1185">Reference proteome</keyword>
<dbReference type="InterPro" id="IPR052923">
    <property type="entry name" value="UPF0718"/>
</dbReference>
<keyword evidence="4 8" id="KW-0812">Transmembrane</keyword>
<evidence type="ECO:0000256" key="4">
    <source>
        <dbReference type="ARBA" id="ARBA00022692"/>
    </source>
</evidence>
<evidence type="ECO:0000256" key="5">
    <source>
        <dbReference type="ARBA" id="ARBA00022989"/>
    </source>
</evidence>
<feature type="transmembrane region" description="Helical" evidence="8">
    <location>
        <begin position="12"/>
        <end position="35"/>
    </location>
</feature>
<feature type="transmembrane region" description="Helical" evidence="8">
    <location>
        <begin position="56"/>
        <end position="77"/>
    </location>
</feature>
<comment type="subcellular location">
    <subcellularLocation>
        <location evidence="1">Cell membrane</location>
        <topology evidence="1">Multi-pass membrane protein</topology>
    </subcellularLocation>
</comment>
<feature type="transmembrane region" description="Helical" evidence="8">
    <location>
        <begin position="294"/>
        <end position="310"/>
    </location>
</feature>
<dbReference type="EMBL" id="WVUD01000001">
    <property type="protein sequence ID" value="MYL81738.1"/>
    <property type="molecule type" value="Genomic_DNA"/>
</dbReference>
<keyword evidence="3" id="KW-1003">Cell membrane</keyword>
<dbReference type="OrthoDB" id="9810876at2"/>
<dbReference type="Proteomes" id="UP000482487">
    <property type="component" value="Unassembled WGS sequence"/>
</dbReference>
<proteinExistence type="inferred from homology"/>
<feature type="compositionally biased region" description="Low complexity" evidence="7">
    <location>
        <begin position="182"/>
        <end position="196"/>
    </location>
</feature>
<protein>
    <submittedName>
        <fullName evidence="9">Permease</fullName>
    </submittedName>
</protein>
<accession>A0A7C9J6L6</accession>
<dbReference type="AlphaFoldDB" id="A0A7C9J6L6"/>
<dbReference type="Pfam" id="PF03773">
    <property type="entry name" value="ArsP_1"/>
    <property type="match status" value="1"/>
</dbReference>
<dbReference type="GO" id="GO:0005886">
    <property type="term" value="C:plasma membrane"/>
    <property type="evidence" value="ECO:0007669"/>
    <property type="project" value="UniProtKB-SubCell"/>
</dbReference>
<keyword evidence="6 8" id="KW-0472">Membrane</keyword>
<comment type="caution">
    <text evidence="9">The sequence shown here is derived from an EMBL/GenBank/DDBJ whole genome shotgun (WGS) entry which is preliminary data.</text>
</comment>
<dbReference type="PANTHER" id="PTHR34184">
    <property type="entry name" value="UPF0718 PROTEIN YCGR"/>
    <property type="match status" value="1"/>
</dbReference>
<sequence>MNALHNLDLFAQATLSIVLEAIPFLLLGSVASGLVEAFVPKDRLERLLPKGRLASTLVGLGLGAVTPCCECGVVYLARRLIGKGVPPGAAVAFMLAAPVINPVSILATLVAFRGDPTMAVWRCALVILAGLVVGYWAGGQKAASLLVPLLTPAPACGCGHDHGPQHDHPTPAGGCSHDHGPKPVSSPGGSPEGSPGATPACGHDHGPRPVAAPSGVAPAAAAATMPGALFGSLADAVPLAAVLPTPRAKIASAMHHALADFLDMAKVLILGSMVAAAFKAYVPVSVVMAMENDLVLAIPGMMALAVILSLCSQADAFVAASFSTFPQAAKLAFLALGPMLDLKLMLMWRQVFTPRLVRVLTFVPAALVFLACCLLGIATGGAP</sequence>
<feature type="transmembrane region" description="Helical" evidence="8">
    <location>
        <begin position="264"/>
        <end position="282"/>
    </location>
</feature>
<comment type="similarity">
    <text evidence="2">Belongs to the UPF0718 family.</text>
</comment>
<feature type="transmembrane region" description="Helical" evidence="8">
    <location>
        <begin position="119"/>
        <end position="138"/>
    </location>
</feature>
<name>A0A7C9J6L6_9BACT</name>
<feature type="transmembrane region" description="Helical" evidence="8">
    <location>
        <begin position="316"/>
        <end position="336"/>
    </location>
</feature>
<feature type="transmembrane region" description="Helical" evidence="8">
    <location>
        <begin position="89"/>
        <end position="112"/>
    </location>
</feature>
<dbReference type="PANTHER" id="PTHR34184:SF4">
    <property type="entry name" value="UPF0718 PROTEIN YCGR"/>
    <property type="match status" value="1"/>
</dbReference>
<evidence type="ECO:0000256" key="2">
    <source>
        <dbReference type="ARBA" id="ARBA00006386"/>
    </source>
</evidence>
<evidence type="ECO:0000256" key="3">
    <source>
        <dbReference type="ARBA" id="ARBA00022475"/>
    </source>
</evidence>
<evidence type="ECO:0000256" key="8">
    <source>
        <dbReference type="SAM" id="Phobius"/>
    </source>
</evidence>
<evidence type="ECO:0000256" key="6">
    <source>
        <dbReference type="ARBA" id="ARBA00023136"/>
    </source>
</evidence>